<dbReference type="OrthoDB" id="9802649at2"/>
<keyword evidence="1" id="KW-1133">Transmembrane helix</keyword>
<dbReference type="PANTHER" id="PTHR22916:SF3">
    <property type="entry name" value="UDP-GLCNAC:BETAGAL BETA-1,3-N-ACETYLGLUCOSAMINYLTRANSFERASE-LIKE PROTEIN 1"/>
    <property type="match status" value="1"/>
</dbReference>
<dbReference type="Gene3D" id="3.90.550.10">
    <property type="entry name" value="Spore Coat Polysaccharide Biosynthesis Protein SpsA, Chain A"/>
    <property type="match status" value="1"/>
</dbReference>
<protein>
    <recommendedName>
        <fullName evidence="2">Glycosyltransferase 2-like domain-containing protein</fullName>
    </recommendedName>
</protein>
<accession>A0A2T5ML52</accession>
<evidence type="ECO:0000313" key="3">
    <source>
        <dbReference type="EMBL" id="PTU33289.1"/>
    </source>
</evidence>
<dbReference type="InterPro" id="IPR001173">
    <property type="entry name" value="Glyco_trans_2-like"/>
</dbReference>
<evidence type="ECO:0000259" key="2">
    <source>
        <dbReference type="Pfam" id="PF00535"/>
    </source>
</evidence>
<gene>
    <name evidence="3" type="ORF">CJD38_02070</name>
</gene>
<keyword evidence="1" id="KW-0472">Membrane</keyword>
<feature type="transmembrane region" description="Helical" evidence="1">
    <location>
        <begin position="281"/>
        <end position="303"/>
    </location>
</feature>
<name>A0A2T5ML52_9GAMM</name>
<dbReference type="InterPro" id="IPR029044">
    <property type="entry name" value="Nucleotide-diphossugar_trans"/>
</dbReference>
<feature type="transmembrane region" description="Helical" evidence="1">
    <location>
        <begin position="241"/>
        <end position="261"/>
    </location>
</feature>
<evidence type="ECO:0000256" key="1">
    <source>
        <dbReference type="SAM" id="Phobius"/>
    </source>
</evidence>
<dbReference type="SUPFAM" id="SSF53448">
    <property type="entry name" value="Nucleotide-diphospho-sugar transferases"/>
    <property type="match status" value="1"/>
</dbReference>
<evidence type="ECO:0000313" key="4">
    <source>
        <dbReference type="Proteomes" id="UP000244248"/>
    </source>
</evidence>
<dbReference type="Pfam" id="PF00535">
    <property type="entry name" value="Glycos_transf_2"/>
    <property type="match status" value="1"/>
</dbReference>
<proteinExistence type="predicted"/>
<keyword evidence="4" id="KW-1185">Reference proteome</keyword>
<keyword evidence="1" id="KW-0812">Transmembrane</keyword>
<organism evidence="3 4">
    <name type="scientific">Stenotrophobium rhamnosiphilum</name>
    <dbReference type="NCBI Taxonomy" id="2029166"/>
    <lineage>
        <taxon>Bacteria</taxon>
        <taxon>Pseudomonadati</taxon>
        <taxon>Pseudomonadota</taxon>
        <taxon>Gammaproteobacteria</taxon>
        <taxon>Nevskiales</taxon>
        <taxon>Nevskiaceae</taxon>
        <taxon>Stenotrophobium</taxon>
    </lineage>
</organism>
<dbReference type="RefSeq" id="WP_107938997.1">
    <property type="nucleotide sequence ID" value="NZ_QANS01000001.1"/>
</dbReference>
<dbReference type="PANTHER" id="PTHR22916">
    <property type="entry name" value="GLYCOSYLTRANSFERASE"/>
    <property type="match status" value="1"/>
</dbReference>
<dbReference type="Proteomes" id="UP000244248">
    <property type="component" value="Unassembled WGS sequence"/>
</dbReference>
<dbReference type="CDD" id="cd00761">
    <property type="entry name" value="Glyco_tranf_GTA_type"/>
    <property type="match status" value="1"/>
</dbReference>
<dbReference type="AlphaFoldDB" id="A0A2T5ML52"/>
<dbReference type="EMBL" id="QANS01000001">
    <property type="protein sequence ID" value="PTU33289.1"/>
    <property type="molecule type" value="Genomic_DNA"/>
</dbReference>
<sequence>MNTPPKVSVIIPTHNRPHTLPRAIHSVLQQGYADIELIVVDDASKTAAAAEIVAGFALTDPRIRYIRREVGGGAAAARNTGIEAALGEFIAFQDDDDEWLPGKLEQQMALMAELGEECHLVGGPLIRYIADVKTKVFAWPVSTNDSWVDTKRFIEERTAYLQTAMIRKSALKRIGGFNPEVPISEDYEMVLRLLDHGRLATVKDFVTVVYEQSGSSLSAQKPLRVVSNLKILELHKKRLQAYPLAIGILCYEAAVSALLTGQRSLALRLWFRALVAYPRVLRVYLLLPMLILPPDTASALIGLSDRRKRARGR</sequence>
<dbReference type="GO" id="GO:0016758">
    <property type="term" value="F:hexosyltransferase activity"/>
    <property type="evidence" value="ECO:0007669"/>
    <property type="project" value="UniProtKB-ARBA"/>
</dbReference>
<reference evidence="3 4" key="1">
    <citation type="submission" date="2018-04" db="EMBL/GenBank/DDBJ databases">
        <title>Novel species isolated from glacier.</title>
        <authorList>
            <person name="Liu Q."/>
            <person name="Xin Y.-H."/>
        </authorList>
    </citation>
    <scope>NUCLEOTIDE SEQUENCE [LARGE SCALE GENOMIC DNA]</scope>
    <source>
        <strain evidence="3 4">GT1R17</strain>
    </source>
</reference>
<feature type="domain" description="Glycosyltransferase 2-like" evidence="2">
    <location>
        <begin position="8"/>
        <end position="172"/>
    </location>
</feature>
<comment type="caution">
    <text evidence="3">The sequence shown here is derived from an EMBL/GenBank/DDBJ whole genome shotgun (WGS) entry which is preliminary data.</text>
</comment>